<evidence type="ECO:0000313" key="2">
    <source>
        <dbReference type="EMBL" id="GFY82145.1"/>
    </source>
</evidence>
<feature type="compositionally biased region" description="Low complexity" evidence="1">
    <location>
        <begin position="92"/>
        <end position="105"/>
    </location>
</feature>
<reference evidence="2 3" key="1">
    <citation type="submission" date="2019-07" db="EMBL/GenBank/DDBJ databases">
        <title>De Novo Assembly of kiwifruit Actinidia rufa.</title>
        <authorList>
            <person name="Sugita-Konishi S."/>
            <person name="Sato K."/>
            <person name="Mori E."/>
            <person name="Abe Y."/>
            <person name="Kisaki G."/>
            <person name="Hamano K."/>
            <person name="Suezawa K."/>
            <person name="Otani M."/>
            <person name="Fukuda T."/>
            <person name="Manabe T."/>
            <person name="Gomi K."/>
            <person name="Tabuchi M."/>
            <person name="Akimitsu K."/>
            <person name="Kataoka I."/>
        </authorList>
    </citation>
    <scope>NUCLEOTIDE SEQUENCE [LARGE SCALE GENOMIC DNA]</scope>
    <source>
        <strain evidence="3">cv. Fuchu</strain>
    </source>
</reference>
<organism evidence="2 3">
    <name type="scientific">Actinidia rufa</name>
    <dbReference type="NCBI Taxonomy" id="165716"/>
    <lineage>
        <taxon>Eukaryota</taxon>
        <taxon>Viridiplantae</taxon>
        <taxon>Streptophyta</taxon>
        <taxon>Embryophyta</taxon>
        <taxon>Tracheophyta</taxon>
        <taxon>Spermatophyta</taxon>
        <taxon>Magnoliopsida</taxon>
        <taxon>eudicotyledons</taxon>
        <taxon>Gunneridae</taxon>
        <taxon>Pentapetalae</taxon>
        <taxon>asterids</taxon>
        <taxon>Ericales</taxon>
        <taxon>Actinidiaceae</taxon>
        <taxon>Actinidia</taxon>
    </lineage>
</organism>
<gene>
    <name evidence="2" type="ORF">Acr_02g0003850</name>
</gene>
<accession>A0A7J0E712</accession>
<proteinExistence type="predicted"/>
<dbReference type="OrthoDB" id="1908649at2759"/>
<protein>
    <submittedName>
        <fullName evidence="2">Uncharacterized protein</fullName>
    </submittedName>
</protein>
<evidence type="ECO:0000313" key="3">
    <source>
        <dbReference type="Proteomes" id="UP000585474"/>
    </source>
</evidence>
<comment type="caution">
    <text evidence="2">The sequence shown here is derived from an EMBL/GenBank/DDBJ whole genome shotgun (WGS) entry which is preliminary data.</text>
</comment>
<sequence length="141" mass="15489">MAKALQPDHPLSFIFLAHIEVSDLLFSKILHNELQLDQTPIGTKSDTHLSDLISSEWSYLWLFKFATSPSSSSSPSSPPLLSPTSSLPPTPAETSPLPSSPRYSSPAIKRNLTVLEFGPPVIKRNLAALEFGPRNVLRIKK</sequence>
<feature type="compositionally biased region" description="Pro residues" evidence="1">
    <location>
        <begin position="76"/>
        <end position="91"/>
    </location>
</feature>
<keyword evidence="3" id="KW-1185">Reference proteome</keyword>
<feature type="region of interest" description="Disordered" evidence="1">
    <location>
        <begin position="67"/>
        <end position="105"/>
    </location>
</feature>
<dbReference type="EMBL" id="BJWL01000002">
    <property type="protein sequence ID" value="GFY82145.1"/>
    <property type="molecule type" value="Genomic_DNA"/>
</dbReference>
<evidence type="ECO:0000256" key="1">
    <source>
        <dbReference type="SAM" id="MobiDB-lite"/>
    </source>
</evidence>
<name>A0A7J0E712_9ERIC</name>
<dbReference type="Proteomes" id="UP000585474">
    <property type="component" value="Unassembled WGS sequence"/>
</dbReference>
<dbReference type="AlphaFoldDB" id="A0A7J0E712"/>